<dbReference type="SUPFAM" id="SSF50978">
    <property type="entry name" value="WD40 repeat-like"/>
    <property type="match status" value="1"/>
</dbReference>
<dbReference type="AlphaFoldDB" id="A0A4P9XRS4"/>
<feature type="repeat" description="WD" evidence="7">
    <location>
        <begin position="463"/>
        <end position="510"/>
    </location>
</feature>
<evidence type="ECO:0000313" key="10">
    <source>
        <dbReference type="Proteomes" id="UP000271241"/>
    </source>
</evidence>
<dbReference type="InterPro" id="IPR025956">
    <property type="entry name" value="DYNC1I1/DYNC1I2"/>
</dbReference>
<sequence length="647" mass="72411">MDRRKEELEKKRQKLAELRKAREDRRRSQQKSMSTPADETQSNMTMPSMTSSSARNDVDKLVNDLIGGRRSQHSATQSVSSNVSDTDGSDMGSVLSPTQTSTVSVSAEPRTRFIPEFSSVEAVIFDFPPKERVVYSKEAQTTGEFFDRPDPEVLEQEVRTRLAAEREKDRLAKQAAEEEERRRKHAQEAAQIRELSEDEKKNILTSDEFADFVDYSTKVIERALNEKYDFMKDYTVVQDEENDAEASNTVKLACTFHSEKLCQNRSVTDVNWSLKHPELLVSSYNKNPMAINEPDGLVLVWNTHLVERPEFVFHSQADVLTARFSDFHANLVIGSTYSGQILLWDTRAKSLPVLRTPLSAVGHTHPVYAMSMVGTQNAHNLISVSTDGLMCSWQLDMLAQPLETLELTHATHSGTDEVAVTCFGFPGNETTTFWVGTEEGNVYQANRYDRAGSKAGIYQQDAYNAHRGAVTGLHFHPLFGPIDFSDLFITSSVDWTVKLWRAKSAAKPASAPQTIAPIYSFEDAGDYVYDVAWSPSHPAMFASVDGTGHFNLWNLNVDTEVPVVSVAPGSGRALNKVSWEKEGRKAAVGSVDGYVHVYDIGEMSNPRMDEWTQFQKTVSEMMHSKETAEPVPEPRSPATSSSYSMLR</sequence>
<accession>A0A4P9XRS4</accession>
<dbReference type="GO" id="GO:0005868">
    <property type="term" value="C:cytoplasmic dynein complex"/>
    <property type="evidence" value="ECO:0007669"/>
    <property type="project" value="InterPro"/>
</dbReference>
<dbReference type="GO" id="GO:0045504">
    <property type="term" value="F:dynein heavy chain binding"/>
    <property type="evidence" value="ECO:0007669"/>
    <property type="project" value="TreeGrafter"/>
</dbReference>
<evidence type="ECO:0000256" key="8">
    <source>
        <dbReference type="SAM" id="MobiDB-lite"/>
    </source>
</evidence>
<reference evidence="10" key="1">
    <citation type="journal article" date="2018" name="Nat. Microbiol.">
        <title>Leveraging single-cell genomics to expand the fungal tree of life.</title>
        <authorList>
            <person name="Ahrendt S.R."/>
            <person name="Quandt C.A."/>
            <person name="Ciobanu D."/>
            <person name="Clum A."/>
            <person name="Salamov A."/>
            <person name="Andreopoulos B."/>
            <person name="Cheng J.F."/>
            <person name="Woyke T."/>
            <person name="Pelin A."/>
            <person name="Henrissat B."/>
            <person name="Reynolds N.K."/>
            <person name="Benny G.L."/>
            <person name="Smith M.E."/>
            <person name="James T.Y."/>
            <person name="Grigoriev I.V."/>
        </authorList>
    </citation>
    <scope>NUCLEOTIDE SEQUENCE [LARGE SCALE GENOMIC DNA]</scope>
    <source>
        <strain evidence="10">RSA 1356</strain>
    </source>
</reference>
<evidence type="ECO:0000313" key="9">
    <source>
        <dbReference type="EMBL" id="RKP08796.1"/>
    </source>
</evidence>
<feature type="compositionally biased region" description="Basic and acidic residues" evidence="8">
    <location>
        <begin position="1"/>
        <end position="27"/>
    </location>
</feature>
<name>A0A4P9XRS4_9FUNG</name>
<keyword evidence="10" id="KW-1185">Reference proteome</keyword>
<gene>
    <name evidence="9" type="ORF">THASP1DRAFT_29418</name>
</gene>
<dbReference type="InterPro" id="IPR001680">
    <property type="entry name" value="WD40_rpt"/>
</dbReference>
<dbReference type="STRING" id="78915.A0A4P9XRS4"/>
<feature type="compositionally biased region" description="Polar residues" evidence="8">
    <location>
        <begin position="637"/>
        <end position="647"/>
    </location>
</feature>
<feature type="compositionally biased region" description="Basic and acidic residues" evidence="8">
    <location>
        <begin position="166"/>
        <end position="181"/>
    </location>
</feature>
<evidence type="ECO:0000256" key="3">
    <source>
        <dbReference type="ARBA" id="ARBA00022490"/>
    </source>
</evidence>
<dbReference type="InterPro" id="IPR036322">
    <property type="entry name" value="WD40_repeat_dom_sf"/>
</dbReference>
<feature type="region of interest" description="Disordered" evidence="8">
    <location>
        <begin position="621"/>
        <end position="647"/>
    </location>
</feature>
<feature type="compositionally biased region" description="Polar residues" evidence="8">
    <location>
        <begin position="73"/>
        <end position="86"/>
    </location>
</feature>
<dbReference type="FunFam" id="2.130.10.10:FF:001070">
    <property type="entry name" value="Dynein intermediate chain, cytosolic"/>
    <property type="match status" value="1"/>
</dbReference>
<dbReference type="PROSITE" id="PS50082">
    <property type="entry name" value="WD_REPEATS_2"/>
    <property type="match status" value="1"/>
</dbReference>
<evidence type="ECO:0000256" key="2">
    <source>
        <dbReference type="ARBA" id="ARBA00011059"/>
    </source>
</evidence>
<feature type="compositionally biased region" description="Low complexity" evidence="8">
    <location>
        <begin position="40"/>
        <end position="53"/>
    </location>
</feature>
<evidence type="ECO:0000256" key="4">
    <source>
        <dbReference type="ARBA" id="ARBA00022574"/>
    </source>
</evidence>
<dbReference type="Proteomes" id="UP000271241">
    <property type="component" value="Unassembled WGS sequence"/>
</dbReference>
<comment type="similarity">
    <text evidence="2">Belongs to the dynein intermediate chain family.</text>
</comment>
<dbReference type="SMART" id="SM00320">
    <property type="entry name" value="WD40"/>
    <property type="match status" value="6"/>
</dbReference>
<feature type="compositionally biased region" description="Polar residues" evidence="8">
    <location>
        <begin position="95"/>
        <end position="105"/>
    </location>
</feature>
<proteinExistence type="inferred from homology"/>
<dbReference type="GO" id="GO:0045503">
    <property type="term" value="F:dynein light chain binding"/>
    <property type="evidence" value="ECO:0007669"/>
    <property type="project" value="TreeGrafter"/>
</dbReference>
<evidence type="ECO:0000256" key="1">
    <source>
        <dbReference type="ARBA" id="ARBA00004245"/>
    </source>
</evidence>
<organism evidence="9 10">
    <name type="scientific">Thamnocephalis sphaerospora</name>
    <dbReference type="NCBI Taxonomy" id="78915"/>
    <lineage>
        <taxon>Eukaryota</taxon>
        <taxon>Fungi</taxon>
        <taxon>Fungi incertae sedis</taxon>
        <taxon>Zoopagomycota</taxon>
        <taxon>Zoopagomycotina</taxon>
        <taxon>Zoopagomycetes</taxon>
        <taxon>Zoopagales</taxon>
        <taxon>Sigmoideomycetaceae</taxon>
        <taxon>Thamnocephalis</taxon>
    </lineage>
</organism>
<dbReference type="Pfam" id="PF11540">
    <property type="entry name" value="Dynein_IC2"/>
    <property type="match status" value="1"/>
</dbReference>
<evidence type="ECO:0000256" key="7">
    <source>
        <dbReference type="PROSITE-ProRule" id="PRU00221"/>
    </source>
</evidence>
<comment type="subcellular location">
    <subcellularLocation>
        <location evidence="1">Cytoplasm</location>
        <location evidence="1">Cytoskeleton</location>
    </subcellularLocation>
</comment>
<keyword evidence="3" id="KW-0963">Cytoplasm</keyword>
<dbReference type="PANTHER" id="PTHR12442:SF22">
    <property type="entry name" value="CYTOPLASMIC DYNEIN 1 INTERMEDIATE CHAIN-RELATED"/>
    <property type="match status" value="1"/>
</dbReference>
<protein>
    <submittedName>
        <fullName evidence="9">WD40-repeat-containing domain protein</fullName>
    </submittedName>
</protein>
<feature type="region of interest" description="Disordered" evidence="8">
    <location>
        <begin position="1"/>
        <end position="107"/>
    </location>
</feature>
<dbReference type="GO" id="GO:0010970">
    <property type="term" value="P:transport along microtubule"/>
    <property type="evidence" value="ECO:0007669"/>
    <property type="project" value="TreeGrafter"/>
</dbReference>
<dbReference type="InterPro" id="IPR015943">
    <property type="entry name" value="WD40/YVTN_repeat-like_dom_sf"/>
</dbReference>
<dbReference type="InterPro" id="IPR050687">
    <property type="entry name" value="Dynein_IC"/>
</dbReference>
<dbReference type="OrthoDB" id="366230at2759"/>
<keyword evidence="6" id="KW-0206">Cytoskeleton</keyword>
<dbReference type="Gene3D" id="2.130.10.10">
    <property type="entry name" value="YVTN repeat-like/Quinoprotein amine dehydrogenase"/>
    <property type="match status" value="2"/>
</dbReference>
<evidence type="ECO:0000256" key="5">
    <source>
        <dbReference type="ARBA" id="ARBA00022737"/>
    </source>
</evidence>
<keyword evidence="5" id="KW-0677">Repeat</keyword>
<feature type="region of interest" description="Disordered" evidence="8">
    <location>
        <begin position="166"/>
        <end position="194"/>
    </location>
</feature>
<evidence type="ECO:0000256" key="6">
    <source>
        <dbReference type="ARBA" id="ARBA00023212"/>
    </source>
</evidence>
<dbReference type="PANTHER" id="PTHR12442">
    <property type="entry name" value="DYNEIN INTERMEDIATE CHAIN"/>
    <property type="match status" value="1"/>
</dbReference>
<dbReference type="EMBL" id="KZ992569">
    <property type="protein sequence ID" value="RKP08796.1"/>
    <property type="molecule type" value="Genomic_DNA"/>
</dbReference>
<feature type="compositionally biased region" description="Polar residues" evidence="8">
    <location>
        <begin position="30"/>
        <end position="39"/>
    </location>
</feature>
<keyword evidence="4 7" id="KW-0853">WD repeat</keyword>